<organism evidence="8 9">
    <name type="scientific">Amphibacillus marinus</name>
    <dbReference type="NCBI Taxonomy" id="872970"/>
    <lineage>
        <taxon>Bacteria</taxon>
        <taxon>Bacillati</taxon>
        <taxon>Bacillota</taxon>
        <taxon>Bacilli</taxon>
        <taxon>Bacillales</taxon>
        <taxon>Bacillaceae</taxon>
        <taxon>Amphibacillus</taxon>
    </lineage>
</organism>
<evidence type="ECO:0000259" key="7">
    <source>
        <dbReference type="Pfam" id="PF06305"/>
    </source>
</evidence>
<keyword evidence="4 6" id="KW-0472">Membrane</keyword>
<evidence type="ECO:0000256" key="3">
    <source>
        <dbReference type="ARBA" id="ARBA00022989"/>
    </source>
</evidence>
<dbReference type="OrthoDB" id="2990728at2"/>
<reference evidence="8 9" key="1">
    <citation type="submission" date="2016-10" db="EMBL/GenBank/DDBJ databases">
        <authorList>
            <person name="de Groot N.N."/>
        </authorList>
    </citation>
    <scope>NUCLEOTIDE SEQUENCE [LARGE SCALE GENOMIC DNA]</scope>
    <source>
        <strain evidence="8 9">CGMCC 1.10434</strain>
    </source>
</reference>
<dbReference type="Pfam" id="PF06305">
    <property type="entry name" value="LapA_dom"/>
    <property type="match status" value="1"/>
</dbReference>
<keyword evidence="2 6" id="KW-0812">Transmembrane</keyword>
<feature type="transmembrane region" description="Helical" evidence="6">
    <location>
        <begin position="43"/>
        <end position="65"/>
    </location>
</feature>
<dbReference type="STRING" id="872970.SAMN04488134_106155"/>
<accession>A0A1H8NZH2</accession>
<feature type="domain" description="Lipopolysaccharide assembly protein A" evidence="7">
    <location>
        <begin position="24"/>
        <end position="85"/>
    </location>
</feature>
<dbReference type="EMBL" id="FODJ01000006">
    <property type="protein sequence ID" value="SEO34911.1"/>
    <property type="molecule type" value="Genomic_DNA"/>
</dbReference>
<protein>
    <submittedName>
        <fullName evidence="8">Uncharacterized integral membrane protein</fullName>
    </submittedName>
</protein>
<evidence type="ECO:0000313" key="8">
    <source>
        <dbReference type="EMBL" id="SEO34911.1"/>
    </source>
</evidence>
<evidence type="ECO:0000256" key="4">
    <source>
        <dbReference type="ARBA" id="ARBA00023136"/>
    </source>
</evidence>
<keyword evidence="3 6" id="KW-1133">Transmembrane helix</keyword>
<name>A0A1H8NZH2_9BACI</name>
<evidence type="ECO:0000256" key="2">
    <source>
        <dbReference type="ARBA" id="ARBA00022692"/>
    </source>
</evidence>
<sequence length="109" mass="11960">MKGQAYIISALVFALIVAVFAVINVDPVEVNYLFTTAESPLILLILVSTLFGGLITGGFGIYHLIGVRKKVKLLEQENERLRSSVAPTLEDDQPTPEADLIDHNHSIEQ</sequence>
<evidence type="ECO:0000256" key="6">
    <source>
        <dbReference type="SAM" id="Phobius"/>
    </source>
</evidence>
<evidence type="ECO:0000313" key="9">
    <source>
        <dbReference type="Proteomes" id="UP000199300"/>
    </source>
</evidence>
<dbReference type="InterPro" id="IPR010445">
    <property type="entry name" value="LapA_dom"/>
</dbReference>
<dbReference type="PANTHER" id="PTHR41335:SF1">
    <property type="entry name" value="MEMBRANE PROTEIN"/>
    <property type="match status" value="1"/>
</dbReference>
<dbReference type="RefSeq" id="WP_091497572.1">
    <property type="nucleotide sequence ID" value="NZ_FODJ01000006.1"/>
</dbReference>
<keyword evidence="9" id="KW-1185">Reference proteome</keyword>
<feature type="transmembrane region" description="Helical" evidence="6">
    <location>
        <begin position="5"/>
        <end position="23"/>
    </location>
</feature>
<evidence type="ECO:0000256" key="5">
    <source>
        <dbReference type="SAM" id="MobiDB-lite"/>
    </source>
</evidence>
<feature type="compositionally biased region" description="Basic and acidic residues" evidence="5">
    <location>
        <begin position="100"/>
        <end position="109"/>
    </location>
</feature>
<keyword evidence="1" id="KW-1003">Cell membrane</keyword>
<dbReference type="GO" id="GO:0005886">
    <property type="term" value="C:plasma membrane"/>
    <property type="evidence" value="ECO:0007669"/>
    <property type="project" value="InterPro"/>
</dbReference>
<evidence type="ECO:0000256" key="1">
    <source>
        <dbReference type="ARBA" id="ARBA00022475"/>
    </source>
</evidence>
<gene>
    <name evidence="8" type="ORF">SAMN04488134_106155</name>
</gene>
<dbReference type="Proteomes" id="UP000199300">
    <property type="component" value="Unassembled WGS sequence"/>
</dbReference>
<dbReference type="AlphaFoldDB" id="A0A1H8NZH2"/>
<feature type="region of interest" description="Disordered" evidence="5">
    <location>
        <begin position="84"/>
        <end position="109"/>
    </location>
</feature>
<dbReference type="PANTHER" id="PTHR41335">
    <property type="entry name" value="MEMBRANE PROTEIN-RELATED"/>
    <property type="match status" value="1"/>
</dbReference>
<proteinExistence type="predicted"/>